<name>A0A7X9FQG1_9DELT</name>
<dbReference type="AlphaFoldDB" id="A0A7X9FQG1"/>
<organism evidence="2 3">
    <name type="scientific">SAR324 cluster bacterium</name>
    <dbReference type="NCBI Taxonomy" id="2024889"/>
    <lineage>
        <taxon>Bacteria</taxon>
        <taxon>Deltaproteobacteria</taxon>
        <taxon>SAR324 cluster</taxon>
    </lineage>
</organism>
<protein>
    <submittedName>
        <fullName evidence="2">Uncharacterized protein</fullName>
    </submittedName>
</protein>
<evidence type="ECO:0000313" key="2">
    <source>
        <dbReference type="EMBL" id="NMC61983.1"/>
    </source>
</evidence>
<feature type="region of interest" description="Disordered" evidence="1">
    <location>
        <begin position="58"/>
        <end position="79"/>
    </location>
</feature>
<evidence type="ECO:0000256" key="1">
    <source>
        <dbReference type="SAM" id="MobiDB-lite"/>
    </source>
</evidence>
<reference evidence="2 3" key="1">
    <citation type="journal article" date="2020" name="Biotechnol. Biofuels">
        <title>New insights from the biogas microbiome by comprehensive genome-resolved metagenomics of nearly 1600 species originating from multiple anaerobic digesters.</title>
        <authorList>
            <person name="Campanaro S."/>
            <person name="Treu L."/>
            <person name="Rodriguez-R L.M."/>
            <person name="Kovalovszki A."/>
            <person name="Ziels R.M."/>
            <person name="Maus I."/>
            <person name="Zhu X."/>
            <person name="Kougias P.G."/>
            <person name="Basile A."/>
            <person name="Luo G."/>
            <person name="Schluter A."/>
            <person name="Konstantinidis K.T."/>
            <person name="Angelidaki I."/>
        </authorList>
    </citation>
    <scope>NUCLEOTIDE SEQUENCE [LARGE SCALE GENOMIC DNA]</scope>
    <source>
        <strain evidence="2">AS27yjCOA_65</strain>
    </source>
</reference>
<accession>A0A7X9FQG1</accession>
<feature type="compositionally biased region" description="Polar residues" evidence="1">
    <location>
        <begin position="70"/>
        <end position="79"/>
    </location>
</feature>
<dbReference type="EMBL" id="JAAZON010000094">
    <property type="protein sequence ID" value="NMC61983.1"/>
    <property type="molecule type" value="Genomic_DNA"/>
</dbReference>
<dbReference type="Proteomes" id="UP000524246">
    <property type="component" value="Unassembled WGS sequence"/>
</dbReference>
<feature type="non-terminal residue" evidence="2">
    <location>
        <position position="79"/>
    </location>
</feature>
<gene>
    <name evidence="2" type="ORF">GYA55_02315</name>
</gene>
<evidence type="ECO:0000313" key="3">
    <source>
        <dbReference type="Proteomes" id="UP000524246"/>
    </source>
</evidence>
<sequence>MDSKKDDFDIQSEIDGGDAPRARNRTVMLTPEMTGQLRSRMGREGIISKEADEKANLQDTQPIGHEHVHSSINEQAPRF</sequence>
<comment type="caution">
    <text evidence="2">The sequence shown here is derived from an EMBL/GenBank/DDBJ whole genome shotgun (WGS) entry which is preliminary data.</text>
</comment>
<feature type="region of interest" description="Disordered" evidence="1">
    <location>
        <begin position="1"/>
        <end position="24"/>
    </location>
</feature>
<proteinExistence type="predicted"/>